<keyword evidence="5 6" id="KW-0030">Aminoacyl-tRNA synthetase</keyword>
<evidence type="ECO:0000313" key="9">
    <source>
        <dbReference type="Proteomes" id="UP000076881"/>
    </source>
</evidence>
<dbReference type="Gene3D" id="1.20.1050.10">
    <property type="match status" value="1"/>
</dbReference>
<dbReference type="GO" id="GO:0016747">
    <property type="term" value="F:acyltransferase activity, transferring groups other than amino-acyl groups"/>
    <property type="evidence" value="ECO:0007669"/>
    <property type="project" value="InterPro"/>
</dbReference>
<dbReference type="SUPFAM" id="SSF52374">
    <property type="entry name" value="Nucleotidylyl transferase"/>
    <property type="match status" value="1"/>
</dbReference>
<evidence type="ECO:0000256" key="4">
    <source>
        <dbReference type="ARBA" id="ARBA00022917"/>
    </source>
</evidence>
<dbReference type="PRINTS" id="PR00987">
    <property type="entry name" value="TRNASYNTHGLU"/>
</dbReference>
<protein>
    <submittedName>
        <fullName evidence="8">N-acetyltransferase 5</fullName>
    </submittedName>
</protein>
<keyword evidence="1 6" id="KW-0436">Ligase</keyword>
<evidence type="ECO:0000256" key="5">
    <source>
        <dbReference type="ARBA" id="ARBA00023146"/>
    </source>
</evidence>
<gene>
    <name evidence="8" type="ORF">LEL_02161</name>
</gene>
<dbReference type="Pfam" id="PF00749">
    <property type="entry name" value="tRNA-synt_1c"/>
    <property type="match status" value="1"/>
</dbReference>
<dbReference type="Proteomes" id="UP000076881">
    <property type="component" value="Unassembled WGS sequence"/>
</dbReference>
<accession>A0A162KQK1</accession>
<dbReference type="PROSITE" id="PS00178">
    <property type="entry name" value="AA_TRNA_LIGASE_I"/>
    <property type="match status" value="1"/>
</dbReference>
<dbReference type="Gene3D" id="3.40.50.620">
    <property type="entry name" value="HUPs"/>
    <property type="match status" value="1"/>
</dbReference>
<evidence type="ECO:0000256" key="3">
    <source>
        <dbReference type="ARBA" id="ARBA00022840"/>
    </source>
</evidence>
<keyword evidence="3 6" id="KW-0067">ATP-binding</keyword>
<evidence type="ECO:0000256" key="2">
    <source>
        <dbReference type="ARBA" id="ARBA00022741"/>
    </source>
</evidence>
<dbReference type="GO" id="GO:0005524">
    <property type="term" value="F:ATP binding"/>
    <property type="evidence" value="ECO:0007669"/>
    <property type="project" value="UniProtKB-KW"/>
</dbReference>
<dbReference type="InterPro" id="IPR020058">
    <property type="entry name" value="Glu/Gln-tRNA-synth_Ib_cat-dom"/>
</dbReference>
<dbReference type="Pfam" id="PF00583">
    <property type="entry name" value="Acetyltransf_1"/>
    <property type="match status" value="1"/>
</dbReference>
<dbReference type="PANTHER" id="PTHR43097:SF5">
    <property type="entry name" value="GLUTAMATE--TRNA LIGASE"/>
    <property type="match status" value="1"/>
</dbReference>
<dbReference type="OrthoDB" id="10264728at2759"/>
<dbReference type="STRING" id="1081108.A0A162KQK1"/>
<proteinExistence type="inferred from homology"/>
<keyword evidence="2 6" id="KW-0547">Nucleotide-binding</keyword>
<dbReference type="InterPro" id="IPR016181">
    <property type="entry name" value="Acyl_CoA_acyltransferase"/>
</dbReference>
<dbReference type="PROSITE" id="PS51186">
    <property type="entry name" value="GNAT"/>
    <property type="match status" value="1"/>
</dbReference>
<sequence>MGKVESSPDVYKFSEHYLPWHAHITAFTVAPEARRLGIGKILTAQVEAAADARNAWFVDLFVRRSNEGAIAFYESSGYNVFRVVKDYYLDHATDPTKDTEDALDMRKPLKRDTKLQHIRKDGDRFEISRDDVWSLEPVLLDFDRYLTLRTLVDGYQLAEADKSLWTILWSNKVARGLVRKSAFPNITRWVSYLEATFPQIQQEKQNLAKHANLSTAKTQPRYNMKLPDMDDGVVTRFPPEPSGYLHIGHAKAAFLNDYFAHDATSGSLILRFDDTNPRKEKKEFEESIIMTSVFS</sequence>
<dbReference type="Gene3D" id="3.40.630.30">
    <property type="match status" value="1"/>
</dbReference>
<dbReference type="GO" id="GO:0006424">
    <property type="term" value="P:glutamyl-tRNA aminoacylation"/>
    <property type="evidence" value="ECO:0007669"/>
    <property type="project" value="TreeGrafter"/>
</dbReference>
<comment type="caution">
    <text evidence="8">The sequence shown here is derived from an EMBL/GenBank/DDBJ whole genome shotgun (WGS) entry which is preliminary data.</text>
</comment>
<evidence type="ECO:0000256" key="6">
    <source>
        <dbReference type="RuleBase" id="RU363037"/>
    </source>
</evidence>
<dbReference type="EMBL" id="AZHF01000001">
    <property type="protein sequence ID" value="OAA82616.1"/>
    <property type="molecule type" value="Genomic_DNA"/>
</dbReference>
<dbReference type="InterPro" id="IPR001412">
    <property type="entry name" value="aa-tRNA-synth_I_CS"/>
</dbReference>
<keyword evidence="8" id="KW-0808">Transferase</keyword>
<comment type="similarity">
    <text evidence="6">Belongs to the class-I aminoacyl-tRNA synthetase family.</text>
</comment>
<evidence type="ECO:0000259" key="7">
    <source>
        <dbReference type="PROSITE" id="PS51186"/>
    </source>
</evidence>
<dbReference type="InterPro" id="IPR000924">
    <property type="entry name" value="Glu/Gln-tRNA-synth"/>
</dbReference>
<dbReference type="GO" id="GO:0004818">
    <property type="term" value="F:glutamate-tRNA ligase activity"/>
    <property type="evidence" value="ECO:0007669"/>
    <property type="project" value="TreeGrafter"/>
</dbReference>
<dbReference type="SUPFAM" id="SSF55729">
    <property type="entry name" value="Acyl-CoA N-acyltransferases (Nat)"/>
    <property type="match status" value="1"/>
</dbReference>
<organism evidence="8 9">
    <name type="scientific">Akanthomyces lecanii RCEF 1005</name>
    <dbReference type="NCBI Taxonomy" id="1081108"/>
    <lineage>
        <taxon>Eukaryota</taxon>
        <taxon>Fungi</taxon>
        <taxon>Dikarya</taxon>
        <taxon>Ascomycota</taxon>
        <taxon>Pezizomycotina</taxon>
        <taxon>Sordariomycetes</taxon>
        <taxon>Hypocreomycetidae</taxon>
        <taxon>Hypocreales</taxon>
        <taxon>Cordycipitaceae</taxon>
        <taxon>Akanthomyces</taxon>
        <taxon>Cordyceps confragosa</taxon>
    </lineage>
</organism>
<dbReference type="CDD" id="cd04301">
    <property type="entry name" value="NAT_SF"/>
    <property type="match status" value="1"/>
</dbReference>
<dbReference type="PANTHER" id="PTHR43097">
    <property type="entry name" value="GLUTAMINE-TRNA LIGASE"/>
    <property type="match status" value="1"/>
</dbReference>
<dbReference type="InterPro" id="IPR000182">
    <property type="entry name" value="GNAT_dom"/>
</dbReference>
<evidence type="ECO:0000256" key="1">
    <source>
        <dbReference type="ARBA" id="ARBA00022598"/>
    </source>
</evidence>
<keyword evidence="9" id="KW-1185">Reference proteome</keyword>
<dbReference type="GO" id="GO:0005829">
    <property type="term" value="C:cytosol"/>
    <property type="evidence" value="ECO:0007669"/>
    <property type="project" value="TreeGrafter"/>
</dbReference>
<dbReference type="InterPro" id="IPR050132">
    <property type="entry name" value="Gln/Glu-tRNA_Ligase"/>
</dbReference>
<keyword evidence="4 6" id="KW-0648">Protein biosynthesis</keyword>
<dbReference type="InterPro" id="IPR014729">
    <property type="entry name" value="Rossmann-like_a/b/a_fold"/>
</dbReference>
<dbReference type="AlphaFoldDB" id="A0A162KQK1"/>
<name>A0A162KQK1_CORDF</name>
<feature type="domain" description="N-acetyltransferase" evidence="7">
    <location>
        <begin position="1"/>
        <end position="110"/>
    </location>
</feature>
<evidence type="ECO:0000313" key="8">
    <source>
        <dbReference type="EMBL" id="OAA82616.1"/>
    </source>
</evidence>
<dbReference type="GO" id="GO:0017102">
    <property type="term" value="C:methionyl glutamyl tRNA synthetase complex"/>
    <property type="evidence" value="ECO:0007669"/>
    <property type="project" value="TreeGrafter"/>
</dbReference>
<reference evidence="8 9" key="1">
    <citation type="journal article" date="2016" name="Genome Biol. Evol.">
        <title>Divergent and convergent evolution of fungal pathogenicity.</title>
        <authorList>
            <person name="Shang Y."/>
            <person name="Xiao G."/>
            <person name="Zheng P."/>
            <person name="Cen K."/>
            <person name="Zhan S."/>
            <person name="Wang C."/>
        </authorList>
    </citation>
    <scope>NUCLEOTIDE SEQUENCE [LARGE SCALE GENOMIC DNA]</scope>
    <source>
        <strain evidence="8 9">RCEF 1005</strain>
    </source>
</reference>